<comment type="caution">
    <text evidence="1">The sequence shown here is derived from an EMBL/GenBank/DDBJ whole genome shotgun (WGS) entry which is preliminary data.</text>
</comment>
<evidence type="ECO:0000313" key="2">
    <source>
        <dbReference type="Proteomes" id="UP001501532"/>
    </source>
</evidence>
<gene>
    <name evidence="1" type="ORF">GCM10010448_68870</name>
</gene>
<name>A0ABP6M738_9ACTN</name>
<accession>A0ABP6M738</accession>
<dbReference type="RefSeq" id="WP_308283714.1">
    <property type="nucleotide sequence ID" value="NZ_BAAAUF010000093.1"/>
</dbReference>
<reference evidence="2" key="1">
    <citation type="journal article" date="2019" name="Int. J. Syst. Evol. Microbiol.">
        <title>The Global Catalogue of Microorganisms (GCM) 10K type strain sequencing project: providing services to taxonomists for standard genome sequencing and annotation.</title>
        <authorList>
            <consortium name="The Broad Institute Genomics Platform"/>
            <consortium name="The Broad Institute Genome Sequencing Center for Infectious Disease"/>
            <person name="Wu L."/>
            <person name="Ma J."/>
        </authorList>
    </citation>
    <scope>NUCLEOTIDE SEQUENCE [LARGE SCALE GENOMIC DNA]</scope>
    <source>
        <strain evidence="2">JCM 9091</strain>
    </source>
</reference>
<evidence type="ECO:0000313" key="1">
    <source>
        <dbReference type="EMBL" id="GAA3076919.1"/>
    </source>
</evidence>
<organism evidence="1 2">
    <name type="scientific">Streptomyces glomeratus</name>
    <dbReference type="NCBI Taxonomy" id="284452"/>
    <lineage>
        <taxon>Bacteria</taxon>
        <taxon>Bacillati</taxon>
        <taxon>Actinomycetota</taxon>
        <taxon>Actinomycetes</taxon>
        <taxon>Kitasatosporales</taxon>
        <taxon>Streptomycetaceae</taxon>
        <taxon>Streptomyces</taxon>
    </lineage>
</organism>
<protein>
    <recommendedName>
        <fullName evidence="3">Toxin-antitoxin system, toxin component</fullName>
    </recommendedName>
</protein>
<evidence type="ECO:0008006" key="3">
    <source>
        <dbReference type="Google" id="ProtNLM"/>
    </source>
</evidence>
<dbReference type="EMBL" id="BAAAUF010000093">
    <property type="protein sequence ID" value="GAA3076919.1"/>
    <property type="molecule type" value="Genomic_DNA"/>
</dbReference>
<sequence>MRSAMRSVGKAQRKLMSELSTAVTRQVELPAEPRTIFEALCTAMSHRRGRPVVLHIREFPKEIANSTTGLWLDLAEQDVVVVEKGLAPDHQLVVLGHELWHMHAGHCGHEIGGAAVAARAALASEADWPEVARRVAARSHSQQVEEVAAETFGLLLGSHMRTWLVEADDTGVRHLDDVARRINASLGYPGPQG</sequence>
<proteinExistence type="predicted"/>
<dbReference type="Proteomes" id="UP001501532">
    <property type="component" value="Unassembled WGS sequence"/>
</dbReference>
<keyword evidence="2" id="KW-1185">Reference proteome</keyword>